<name>A0AAD5UA22_9FUNG</name>
<feature type="signal peptide" evidence="2">
    <location>
        <begin position="1"/>
        <end position="16"/>
    </location>
</feature>
<evidence type="ECO:0000313" key="5">
    <source>
        <dbReference type="Proteomes" id="UP001210925"/>
    </source>
</evidence>
<feature type="region of interest" description="Disordered" evidence="1">
    <location>
        <begin position="660"/>
        <end position="685"/>
    </location>
</feature>
<reference evidence="4" key="1">
    <citation type="submission" date="2020-05" db="EMBL/GenBank/DDBJ databases">
        <title>Phylogenomic resolution of chytrid fungi.</title>
        <authorList>
            <person name="Stajich J.E."/>
            <person name="Amses K."/>
            <person name="Simmons R."/>
            <person name="Seto K."/>
            <person name="Myers J."/>
            <person name="Bonds A."/>
            <person name="Quandt C.A."/>
            <person name="Barry K."/>
            <person name="Liu P."/>
            <person name="Grigoriev I."/>
            <person name="Longcore J.E."/>
            <person name="James T.Y."/>
        </authorList>
    </citation>
    <scope>NUCLEOTIDE SEQUENCE</scope>
    <source>
        <strain evidence="4">PLAUS21</strain>
    </source>
</reference>
<dbReference type="InterPro" id="IPR002654">
    <property type="entry name" value="Glyco_trans_25"/>
</dbReference>
<dbReference type="Proteomes" id="UP001210925">
    <property type="component" value="Unassembled WGS sequence"/>
</dbReference>
<evidence type="ECO:0000256" key="1">
    <source>
        <dbReference type="SAM" id="MobiDB-lite"/>
    </source>
</evidence>
<accession>A0AAD5UA22</accession>
<feature type="chain" id="PRO_5041992458" description="Glycosyl transferase family 25 domain-containing protein" evidence="2">
    <location>
        <begin position="17"/>
        <end position="685"/>
    </location>
</feature>
<evidence type="ECO:0000259" key="3">
    <source>
        <dbReference type="Pfam" id="PF01755"/>
    </source>
</evidence>
<dbReference type="AlphaFoldDB" id="A0AAD5UA22"/>
<keyword evidence="5" id="KW-1185">Reference proteome</keyword>
<evidence type="ECO:0000256" key="2">
    <source>
        <dbReference type="SAM" id="SignalP"/>
    </source>
</evidence>
<proteinExistence type="predicted"/>
<dbReference type="EMBL" id="JADGKB010000151">
    <property type="protein sequence ID" value="KAJ3252188.1"/>
    <property type="molecule type" value="Genomic_DNA"/>
</dbReference>
<feature type="domain" description="Glycosyl transferase family 25" evidence="3">
    <location>
        <begin position="448"/>
        <end position="569"/>
    </location>
</feature>
<gene>
    <name evidence="4" type="ORF">HK103_001799</name>
</gene>
<comment type="caution">
    <text evidence="4">The sequence shown here is derived from an EMBL/GenBank/DDBJ whole genome shotgun (WGS) entry which is preliminary data.</text>
</comment>
<protein>
    <recommendedName>
        <fullName evidence="3">Glycosyl transferase family 25 domain-containing protein</fullName>
    </recommendedName>
</protein>
<organism evidence="4 5">
    <name type="scientific">Boothiomyces macroporosus</name>
    <dbReference type="NCBI Taxonomy" id="261099"/>
    <lineage>
        <taxon>Eukaryota</taxon>
        <taxon>Fungi</taxon>
        <taxon>Fungi incertae sedis</taxon>
        <taxon>Chytridiomycota</taxon>
        <taxon>Chytridiomycota incertae sedis</taxon>
        <taxon>Chytridiomycetes</taxon>
        <taxon>Rhizophydiales</taxon>
        <taxon>Terramycetaceae</taxon>
        <taxon>Boothiomyces</taxon>
    </lineage>
</organism>
<keyword evidence="2" id="KW-0732">Signal</keyword>
<dbReference type="Pfam" id="PF01755">
    <property type="entry name" value="Glyco_transf_25"/>
    <property type="match status" value="1"/>
</dbReference>
<evidence type="ECO:0000313" key="4">
    <source>
        <dbReference type="EMBL" id="KAJ3252188.1"/>
    </source>
</evidence>
<sequence>MIPVLLIGALYLKSTALIQNTHIPIHNNRTEVEFKKPELKYPPPSWNVELAFDTQLFPSPHIGYTLQNGPEIIKRTYARQNEYIDIMIDPILEPDFNLLYKDGFCPSKPECKFSYTSDLDHISNSADAFITNQRKGLLARDAALHFTKTVFLTSKEQKHATGRWLRDQEWYGTDIFASFDRIPANYQGELFARPKFFPVHKTKITKEQLTRPIQFFEKIPFVTMIVEDSYCSEWTNKYHIYKLSKQISPYLPIAIFPTSCRLKFSSTALDKKCGNDIDCFIKYSTTTILIDTHFDDNFIVEPFWKSISFGTPVMYFWRHSFFEYIPEHTTYHMQKLEIEQDEIKYLLSMSDHEGIEFAFKWKNFARNSTVISKMERVVDYSIDNFPCRLCEHVAQKKQSVKCMLDLFKEANTSTIQSVNNFLNPDQQINGLGPLANTFDAVDIAHYSKSAERREHMQDLMLEMNVEGRFIMGFDKQAVTPEAAFCMVEGRVPQGNELEQYKEKLTPGEISLAVKDYYAMFNILSNNYTNTLILEDDVKLFEDADPDLIEEIMKYIPPNYSIVQLGQCLDAVLDGFDSGIRRHGFPRQIVANLGDWRHCTSAFVASKTGALILFKAMPLSSPIDHQMMAAWIDGREHGSVRNPDYSVYGVWPTVFVASEEVNEKSSTGIRPGEERKKPKDKKKKPN</sequence>